<evidence type="ECO:0008006" key="5">
    <source>
        <dbReference type="Google" id="ProtNLM"/>
    </source>
</evidence>
<evidence type="ECO:0000256" key="1">
    <source>
        <dbReference type="SAM" id="Phobius"/>
    </source>
</evidence>
<accession>A0A8S1NSX2</accession>
<keyword evidence="4" id="KW-1185">Reference proteome</keyword>
<proteinExistence type="predicted"/>
<evidence type="ECO:0000313" key="4">
    <source>
        <dbReference type="Proteomes" id="UP000692954"/>
    </source>
</evidence>
<feature type="transmembrane region" description="Helical" evidence="1">
    <location>
        <begin position="497"/>
        <end position="522"/>
    </location>
</feature>
<protein>
    <recommendedName>
        <fullName evidence="5">Transmembrane protein</fullName>
    </recommendedName>
</protein>
<keyword evidence="1" id="KW-0472">Membrane</keyword>
<evidence type="ECO:0000256" key="2">
    <source>
        <dbReference type="SAM" id="SignalP"/>
    </source>
</evidence>
<evidence type="ECO:0000313" key="3">
    <source>
        <dbReference type="EMBL" id="CAD8092573.1"/>
    </source>
</evidence>
<gene>
    <name evidence="3" type="ORF">PSON_ATCC_30995.1.T0590140</name>
</gene>
<keyword evidence="2" id="KW-0732">Signal</keyword>
<dbReference type="OrthoDB" id="292008at2759"/>
<dbReference type="AlphaFoldDB" id="A0A8S1NSX2"/>
<reference evidence="3" key="1">
    <citation type="submission" date="2021-01" db="EMBL/GenBank/DDBJ databases">
        <authorList>
            <consortium name="Genoscope - CEA"/>
            <person name="William W."/>
        </authorList>
    </citation>
    <scope>NUCLEOTIDE SEQUENCE</scope>
</reference>
<dbReference type="EMBL" id="CAJJDN010000059">
    <property type="protein sequence ID" value="CAD8092573.1"/>
    <property type="molecule type" value="Genomic_DNA"/>
</dbReference>
<dbReference type="Proteomes" id="UP000692954">
    <property type="component" value="Unassembled WGS sequence"/>
</dbReference>
<keyword evidence="1" id="KW-1133">Transmembrane helix</keyword>
<keyword evidence="1" id="KW-0812">Transmembrane</keyword>
<feature type="signal peptide" evidence="2">
    <location>
        <begin position="1"/>
        <end position="15"/>
    </location>
</feature>
<organism evidence="3 4">
    <name type="scientific">Paramecium sonneborni</name>
    <dbReference type="NCBI Taxonomy" id="65129"/>
    <lineage>
        <taxon>Eukaryota</taxon>
        <taxon>Sar</taxon>
        <taxon>Alveolata</taxon>
        <taxon>Ciliophora</taxon>
        <taxon>Intramacronucleata</taxon>
        <taxon>Oligohymenophorea</taxon>
        <taxon>Peniculida</taxon>
        <taxon>Parameciidae</taxon>
        <taxon>Paramecium</taxon>
    </lineage>
</organism>
<sequence length="563" mass="65969">MKMVLISILFMQAYSLRITNPNVTVIDETFTTNSFYRQVSENIEIPYGAYPGVFAIDLHQRVKGEISNQSINLGDFEKVEEDILEEDGCFSIQRNIEISLKLKLWLDKSGLTRDIYCTDVALAEDFKKAYVVRNDFIIIQVDLNQGLYIIQLEPYKFSFAELLNYDDENNDYHPYLVRDKKSNKIFIFTTNGGVSFDSGNGSDIQFKIEQEIKKRDQIYNVHYNEKHQLIFVACGYEGVDIYKINDGGTLQLLQDISTKQLQVESQIVDVNSNGEDGLYVLDKEKGLKFYRIRNLMLVEYEFTVTISNGQSFDFYENTFFIVAKTINKQDIAVEVFVNQVSQEYYINNYFYDQMTINDVNVFQYYAVLIGDDGHQIIYHSIYQGFLNENLISHTTFYQQHLIKVQEYGFEGQEWSNQRIFAAISKYEFQLINIIMNNPKIECKYSDVGARQFYVQINSTNCVQKDNQNNLNYQFTLCNISHSFTFTTTELPGNYNTYAYYTLTIYVLIVLGIWLIVLFYYLIKKWGYKIKYLIWRKKIVDATAPYNENFDVKETELPQTSKQQ</sequence>
<name>A0A8S1NSX2_9CILI</name>
<feature type="chain" id="PRO_5035727192" description="Transmembrane protein" evidence="2">
    <location>
        <begin position="16"/>
        <end position="563"/>
    </location>
</feature>
<comment type="caution">
    <text evidence="3">The sequence shown here is derived from an EMBL/GenBank/DDBJ whole genome shotgun (WGS) entry which is preliminary data.</text>
</comment>